<dbReference type="InterPro" id="IPR015424">
    <property type="entry name" value="PyrdxlP-dep_Trfase"/>
</dbReference>
<dbReference type="NCBIfam" id="NF002806">
    <property type="entry name" value="PRK02948.1"/>
    <property type="match status" value="1"/>
</dbReference>
<keyword evidence="8" id="KW-0411">Iron-sulfur</keyword>
<dbReference type="Gene3D" id="3.40.640.10">
    <property type="entry name" value="Type I PLP-dependent aspartate aminotransferase-like (Major domain)"/>
    <property type="match status" value="1"/>
</dbReference>
<dbReference type="InterPro" id="IPR020578">
    <property type="entry name" value="Aminotrans_V_PyrdxlP_BS"/>
</dbReference>
<sequence length="380" mass="41908">MNRIYLDHAATTPVHPQVFEKIKPFLQEKFGNPSSIHTFGQTVKLPLEDARVYVARALNVHQSRIVFTSGGTESDIQAIIGVALANQEKGKHIIISEIEHSAVIEATKWLRDFGFEITAIPVNRNGIVNMEQLQASIRKDTILISVMYVNNEIGTIQPIKQIGEMAREQGIIFHTDAVQALPILNIDLDQLPVDLMTISSHKINGPKGVGALYIREHVPFKPLFGGSQERSRRGGTENVPGIVGFGEAAKILKANLKEKQEHTKHFREKMISIWKQELGKESFVIIGDLDQVVPSILNVSFPGVETQSMIMNLDMKGIAVSGGSACASGALTVSRVIQALHLEEKISRSVIRISFGYGNTEDEIIQAATVIANIVKQKRK</sequence>
<dbReference type="InterPro" id="IPR015422">
    <property type="entry name" value="PyrdxlP-dep_Trfase_small"/>
</dbReference>
<dbReference type="EC" id="2.8.1.7" evidence="3"/>
<evidence type="ECO:0000256" key="3">
    <source>
        <dbReference type="ARBA" id="ARBA00012239"/>
    </source>
</evidence>
<dbReference type="InterPro" id="IPR000192">
    <property type="entry name" value="Aminotrans_V_dom"/>
</dbReference>
<comment type="similarity">
    <text evidence="2">Belongs to the class-V pyridoxal-phosphate-dependent aminotransferase family. NifS/IscS subfamily.</text>
</comment>
<dbReference type="InterPro" id="IPR016454">
    <property type="entry name" value="Cysteine_dSase"/>
</dbReference>
<feature type="domain" description="Aminotransferase class V" evidence="11">
    <location>
        <begin position="4"/>
        <end position="364"/>
    </location>
</feature>
<dbReference type="PANTHER" id="PTHR11601:SF34">
    <property type="entry name" value="CYSTEINE DESULFURASE"/>
    <property type="match status" value="1"/>
</dbReference>
<dbReference type="InterPro" id="IPR015421">
    <property type="entry name" value="PyrdxlP-dep_Trfase_major"/>
</dbReference>
<proteinExistence type="inferred from homology"/>
<dbReference type="SUPFAM" id="SSF53383">
    <property type="entry name" value="PLP-dependent transferases"/>
    <property type="match status" value="1"/>
</dbReference>
<name>A0A4R3KLT6_9BACI</name>
<keyword evidence="6" id="KW-0663">Pyridoxal phosphate</keyword>
<comment type="caution">
    <text evidence="12">The sequence shown here is derived from an EMBL/GenBank/DDBJ whole genome shotgun (WGS) entry which is preliminary data.</text>
</comment>
<evidence type="ECO:0000259" key="11">
    <source>
        <dbReference type="Pfam" id="PF00266"/>
    </source>
</evidence>
<evidence type="ECO:0000256" key="6">
    <source>
        <dbReference type="ARBA" id="ARBA00022898"/>
    </source>
</evidence>
<keyword evidence="4" id="KW-0808">Transferase</keyword>
<dbReference type="EMBL" id="SMAB01000003">
    <property type="protein sequence ID" value="TCS83813.1"/>
    <property type="molecule type" value="Genomic_DNA"/>
</dbReference>
<organism evidence="12 13">
    <name type="scientific">Tepidibacillus fermentans</name>
    <dbReference type="NCBI Taxonomy" id="1281767"/>
    <lineage>
        <taxon>Bacteria</taxon>
        <taxon>Bacillati</taxon>
        <taxon>Bacillota</taxon>
        <taxon>Bacilli</taxon>
        <taxon>Bacillales</taxon>
        <taxon>Bacillaceae</taxon>
        <taxon>Tepidibacillus</taxon>
    </lineage>
</organism>
<evidence type="ECO:0000256" key="9">
    <source>
        <dbReference type="ARBA" id="ARBA00050776"/>
    </source>
</evidence>
<evidence type="ECO:0000256" key="2">
    <source>
        <dbReference type="ARBA" id="ARBA00006490"/>
    </source>
</evidence>
<keyword evidence="7" id="KW-0408">Iron</keyword>
<dbReference type="Gene3D" id="3.90.1150.10">
    <property type="entry name" value="Aspartate Aminotransferase, domain 1"/>
    <property type="match status" value="1"/>
</dbReference>
<dbReference type="GO" id="GO:0031071">
    <property type="term" value="F:cysteine desulfurase activity"/>
    <property type="evidence" value="ECO:0007669"/>
    <property type="project" value="UniProtKB-EC"/>
</dbReference>
<accession>A0A4R3KLT6</accession>
<evidence type="ECO:0000256" key="4">
    <source>
        <dbReference type="ARBA" id="ARBA00022679"/>
    </source>
</evidence>
<dbReference type="Proteomes" id="UP000295788">
    <property type="component" value="Unassembled WGS sequence"/>
</dbReference>
<evidence type="ECO:0000256" key="1">
    <source>
        <dbReference type="ARBA" id="ARBA00001933"/>
    </source>
</evidence>
<evidence type="ECO:0000313" key="13">
    <source>
        <dbReference type="Proteomes" id="UP000295788"/>
    </source>
</evidence>
<keyword evidence="13" id="KW-1185">Reference proteome</keyword>
<dbReference type="PROSITE" id="PS00595">
    <property type="entry name" value="AA_TRANSFER_CLASS_5"/>
    <property type="match status" value="1"/>
</dbReference>
<dbReference type="AlphaFoldDB" id="A0A4R3KLT6"/>
<evidence type="ECO:0000256" key="5">
    <source>
        <dbReference type="ARBA" id="ARBA00022723"/>
    </source>
</evidence>
<protein>
    <recommendedName>
        <fullName evidence="3">cysteine desulfurase</fullName>
        <ecNumber evidence="3">2.8.1.7</ecNumber>
    </recommendedName>
</protein>
<dbReference type="Gene3D" id="1.10.260.50">
    <property type="match status" value="1"/>
</dbReference>
<keyword evidence="5" id="KW-0479">Metal-binding</keyword>
<comment type="cofactor">
    <cofactor evidence="1 10">
        <name>pyridoxal 5'-phosphate</name>
        <dbReference type="ChEBI" id="CHEBI:597326"/>
    </cofactor>
</comment>
<dbReference type="GO" id="GO:0051536">
    <property type="term" value="F:iron-sulfur cluster binding"/>
    <property type="evidence" value="ECO:0007669"/>
    <property type="project" value="UniProtKB-KW"/>
</dbReference>
<dbReference type="PIRSF" id="PIRSF005572">
    <property type="entry name" value="NifS"/>
    <property type="match status" value="1"/>
</dbReference>
<reference evidence="12 13" key="1">
    <citation type="submission" date="2019-03" db="EMBL/GenBank/DDBJ databases">
        <title>Genomic Encyclopedia of Type Strains, Phase IV (KMG-IV): sequencing the most valuable type-strain genomes for metagenomic binning, comparative biology and taxonomic classification.</title>
        <authorList>
            <person name="Goeker M."/>
        </authorList>
    </citation>
    <scope>NUCLEOTIDE SEQUENCE [LARGE SCALE GENOMIC DNA]</scope>
    <source>
        <strain evidence="12 13">DSM 23802</strain>
    </source>
</reference>
<dbReference type="GO" id="GO:0046872">
    <property type="term" value="F:metal ion binding"/>
    <property type="evidence" value="ECO:0007669"/>
    <property type="project" value="UniProtKB-KW"/>
</dbReference>
<gene>
    <name evidence="12" type="ORF">EDD72_103139</name>
</gene>
<comment type="catalytic activity">
    <reaction evidence="9">
        <text>(sulfur carrier)-H + L-cysteine = (sulfur carrier)-SH + L-alanine</text>
        <dbReference type="Rhea" id="RHEA:43892"/>
        <dbReference type="Rhea" id="RHEA-COMP:14737"/>
        <dbReference type="Rhea" id="RHEA-COMP:14739"/>
        <dbReference type="ChEBI" id="CHEBI:29917"/>
        <dbReference type="ChEBI" id="CHEBI:35235"/>
        <dbReference type="ChEBI" id="CHEBI:57972"/>
        <dbReference type="ChEBI" id="CHEBI:64428"/>
        <dbReference type="EC" id="2.8.1.7"/>
    </reaction>
</comment>
<evidence type="ECO:0000313" key="12">
    <source>
        <dbReference type="EMBL" id="TCS83813.1"/>
    </source>
</evidence>
<evidence type="ECO:0000256" key="7">
    <source>
        <dbReference type="ARBA" id="ARBA00023004"/>
    </source>
</evidence>
<dbReference type="PANTHER" id="PTHR11601">
    <property type="entry name" value="CYSTEINE DESULFURYLASE FAMILY MEMBER"/>
    <property type="match status" value="1"/>
</dbReference>
<evidence type="ECO:0000256" key="10">
    <source>
        <dbReference type="RuleBase" id="RU004504"/>
    </source>
</evidence>
<dbReference type="OrthoDB" id="9808002at2"/>
<dbReference type="RefSeq" id="WP_132767213.1">
    <property type="nucleotide sequence ID" value="NZ_SMAB01000003.1"/>
</dbReference>
<evidence type="ECO:0000256" key="8">
    <source>
        <dbReference type="ARBA" id="ARBA00023014"/>
    </source>
</evidence>
<dbReference type="FunFam" id="3.40.640.10:FF:000084">
    <property type="entry name" value="IscS-like cysteine desulfurase"/>
    <property type="match status" value="1"/>
</dbReference>
<dbReference type="Pfam" id="PF00266">
    <property type="entry name" value="Aminotran_5"/>
    <property type="match status" value="1"/>
</dbReference>